<name>T1EQM3_HELRO</name>
<dbReference type="SMART" id="SM01411">
    <property type="entry name" value="Ephrin_rec_like"/>
    <property type="match status" value="1"/>
</dbReference>
<keyword evidence="6" id="KW-1185">Reference proteome</keyword>
<dbReference type="EMBL" id="KB096324">
    <property type="protein sequence ID" value="ESO06519.1"/>
    <property type="molecule type" value="Genomic_DNA"/>
</dbReference>
<sequence>MYQALTRISCNVLQTRGLFTNKHSLVKFDYMMPFEEMSKFKKKPLPREYFSKFSLLAENWKLIEDDNYTVVNCLPEGATLVRISDPRYKWFGPYSDEVEVANDVFKPISNGKLEIIRARITHSGTYICLITSQSNAEFEVTYSHTFAVFTVPDIFLLRQYYMRSEKCSHEAQIRWADLAIRTYCRGAEECDFKVEIDTCIEAAEKEFETRFSVYQKVPSQVYKNLLPDCGMDCKYKTLKKSLQEASTGLAQEFHLNLVRAYSRQTDELRYQSKETESSFFGYCPDGYEKFNDQVCVPCDKGAYREVGNDSQECTTCGIFHYNDMIGQTSCTRCPILKLTVRYGSPIKTDCIYFFKSWAVMTIVGVVVLICVLPMIYCVVLIRIITKIVVHILTKMCCSLKQTGGQKTAEGLQEQRKVLGGDDSPQPAGPGPMNPRAATMTRPQRPFMNNRMMGGMNVPPQMMGGAPSMGGMYAPGGM</sequence>
<reference evidence="4 6" key="2">
    <citation type="journal article" date="2013" name="Nature">
        <title>Insights into bilaterian evolution from three spiralian genomes.</title>
        <authorList>
            <person name="Simakov O."/>
            <person name="Marletaz F."/>
            <person name="Cho S.J."/>
            <person name="Edsinger-Gonzales E."/>
            <person name="Havlak P."/>
            <person name="Hellsten U."/>
            <person name="Kuo D.H."/>
            <person name="Larsson T."/>
            <person name="Lv J."/>
            <person name="Arendt D."/>
            <person name="Savage R."/>
            <person name="Osoegawa K."/>
            <person name="de Jong P."/>
            <person name="Grimwood J."/>
            <person name="Chapman J.A."/>
            <person name="Shapiro H."/>
            <person name="Aerts A."/>
            <person name="Otillar R.P."/>
            <person name="Terry A.Y."/>
            <person name="Boore J.L."/>
            <person name="Grigoriev I.V."/>
            <person name="Lindberg D.R."/>
            <person name="Seaver E.C."/>
            <person name="Weisblat D.A."/>
            <person name="Putnam N.H."/>
            <person name="Rokhsar D.S."/>
        </authorList>
    </citation>
    <scope>NUCLEOTIDE SEQUENCE</scope>
</reference>
<dbReference type="HOGENOM" id="CLU_647744_0_0_1"/>
<evidence type="ECO:0000313" key="5">
    <source>
        <dbReference type="EnsemblMetazoa" id="HelroP160699"/>
    </source>
</evidence>
<dbReference type="OMA" id="CHKILPM"/>
<dbReference type="Gene3D" id="2.10.50.10">
    <property type="entry name" value="Tumor Necrosis Factor Receptor, subunit A, domain 2"/>
    <property type="match status" value="1"/>
</dbReference>
<protein>
    <recommendedName>
        <fullName evidence="3">Ig-like domain-containing protein</fullName>
    </recommendedName>
</protein>
<organism evidence="5 6">
    <name type="scientific">Helobdella robusta</name>
    <name type="common">Californian leech</name>
    <dbReference type="NCBI Taxonomy" id="6412"/>
    <lineage>
        <taxon>Eukaryota</taxon>
        <taxon>Metazoa</taxon>
        <taxon>Spiralia</taxon>
        <taxon>Lophotrochozoa</taxon>
        <taxon>Annelida</taxon>
        <taxon>Clitellata</taxon>
        <taxon>Hirudinea</taxon>
        <taxon>Rhynchobdellida</taxon>
        <taxon>Glossiphoniidae</taxon>
        <taxon>Helobdella</taxon>
    </lineage>
</organism>
<reference evidence="5" key="3">
    <citation type="submission" date="2015-06" db="UniProtKB">
        <authorList>
            <consortium name="EnsemblMetazoa"/>
        </authorList>
    </citation>
    <scope>IDENTIFICATION</scope>
</reference>
<feature type="domain" description="Ig-like" evidence="3">
    <location>
        <begin position="46"/>
        <end position="141"/>
    </location>
</feature>
<feature type="transmembrane region" description="Helical" evidence="2">
    <location>
        <begin position="357"/>
        <end position="385"/>
    </location>
</feature>
<gene>
    <name evidence="5" type="primary">20198873</name>
    <name evidence="4" type="ORF">HELRODRAFT_160699</name>
</gene>
<evidence type="ECO:0000313" key="6">
    <source>
        <dbReference type="Proteomes" id="UP000015101"/>
    </source>
</evidence>
<dbReference type="InParanoid" id="T1EQM3"/>
<dbReference type="PROSITE" id="PS50835">
    <property type="entry name" value="IG_LIKE"/>
    <property type="match status" value="1"/>
</dbReference>
<dbReference type="Proteomes" id="UP000015101">
    <property type="component" value="Unassembled WGS sequence"/>
</dbReference>
<dbReference type="Pfam" id="PF07699">
    <property type="entry name" value="Ephrin_rec_like"/>
    <property type="match status" value="1"/>
</dbReference>
<reference evidence="6" key="1">
    <citation type="submission" date="2012-12" db="EMBL/GenBank/DDBJ databases">
        <authorList>
            <person name="Hellsten U."/>
            <person name="Grimwood J."/>
            <person name="Chapman J.A."/>
            <person name="Shapiro H."/>
            <person name="Aerts A."/>
            <person name="Otillar R.P."/>
            <person name="Terry A.Y."/>
            <person name="Boore J.L."/>
            <person name="Simakov O."/>
            <person name="Marletaz F."/>
            <person name="Cho S.-J."/>
            <person name="Edsinger-Gonzales E."/>
            <person name="Havlak P."/>
            <person name="Kuo D.-H."/>
            <person name="Larsson T."/>
            <person name="Lv J."/>
            <person name="Arendt D."/>
            <person name="Savage R."/>
            <person name="Osoegawa K."/>
            <person name="de Jong P."/>
            <person name="Lindberg D.R."/>
            <person name="Seaver E.C."/>
            <person name="Weisblat D.A."/>
            <person name="Putnam N.H."/>
            <person name="Grigoriev I.V."/>
            <person name="Rokhsar D.S."/>
        </authorList>
    </citation>
    <scope>NUCLEOTIDE SEQUENCE</scope>
</reference>
<evidence type="ECO:0000256" key="1">
    <source>
        <dbReference type="SAM" id="MobiDB-lite"/>
    </source>
</evidence>
<dbReference type="RefSeq" id="XP_009015887.1">
    <property type="nucleotide sequence ID" value="XM_009017639.1"/>
</dbReference>
<keyword evidence="2" id="KW-1133">Transmembrane helix</keyword>
<evidence type="ECO:0000256" key="2">
    <source>
        <dbReference type="SAM" id="Phobius"/>
    </source>
</evidence>
<feature type="region of interest" description="Disordered" evidence="1">
    <location>
        <begin position="417"/>
        <end position="441"/>
    </location>
</feature>
<dbReference type="AlphaFoldDB" id="T1EQM3"/>
<dbReference type="EnsemblMetazoa" id="HelroT160699">
    <property type="protein sequence ID" value="HelroP160699"/>
    <property type="gene ID" value="HelroG160699"/>
</dbReference>
<keyword evidence="2" id="KW-0472">Membrane</keyword>
<evidence type="ECO:0000313" key="4">
    <source>
        <dbReference type="EMBL" id="ESO06519.1"/>
    </source>
</evidence>
<dbReference type="GeneID" id="20198873"/>
<dbReference type="EMBL" id="AMQM01000642">
    <property type="status" value="NOT_ANNOTATED_CDS"/>
    <property type="molecule type" value="Genomic_DNA"/>
</dbReference>
<keyword evidence="2" id="KW-0812">Transmembrane</keyword>
<dbReference type="InterPro" id="IPR007110">
    <property type="entry name" value="Ig-like_dom"/>
</dbReference>
<dbReference type="CTD" id="20198873"/>
<dbReference type="InterPro" id="IPR011641">
    <property type="entry name" value="Tyr-kin_ephrin_A/B_rcpt-like"/>
</dbReference>
<accession>T1EQM3</accession>
<evidence type="ECO:0000259" key="3">
    <source>
        <dbReference type="PROSITE" id="PS50835"/>
    </source>
</evidence>
<dbReference type="KEGG" id="hro:HELRODRAFT_160699"/>
<proteinExistence type="predicted"/>